<dbReference type="Proteomes" id="UP001430584">
    <property type="component" value="Unassembled WGS sequence"/>
</dbReference>
<organism evidence="1 2">
    <name type="scientific">Diplodia seriata</name>
    <dbReference type="NCBI Taxonomy" id="420778"/>
    <lineage>
        <taxon>Eukaryota</taxon>
        <taxon>Fungi</taxon>
        <taxon>Dikarya</taxon>
        <taxon>Ascomycota</taxon>
        <taxon>Pezizomycotina</taxon>
        <taxon>Dothideomycetes</taxon>
        <taxon>Dothideomycetes incertae sedis</taxon>
        <taxon>Botryosphaeriales</taxon>
        <taxon>Botryosphaeriaceae</taxon>
        <taxon>Diplodia</taxon>
    </lineage>
</organism>
<name>A0ABR3CD59_9PEZI</name>
<sequence>MYVHSTISKDTVYLIKGTIGEKVTTVQMDWCLWRNRGIEIRKLSEAEYLKQVSKEAVTPTRTVKIGEMAGISEDIKPTHRIGL</sequence>
<evidence type="ECO:0000313" key="1">
    <source>
        <dbReference type="EMBL" id="KAL0258211.1"/>
    </source>
</evidence>
<evidence type="ECO:0000313" key="2">
    <source>
        <dbReference type="Proteomes" id="UP001430584"/>
    </source>
</evidence>
<comment type="caution">
    <text evidence="1">The sequence shown here is derived from an EMBL/GenBank/DDBJ whole genome shotgun (WGS) entry which is preliminary data.</text>
</comment>
<keyword evidence="2" id="KW-1185">Reference proteome</keyword>
<gene>
    <name evidence="1" type="ORF">SLS55_007384</name>
</gene>
<dbReference type="GeneID" id="92011469"/>
<dbReference type="EMBL" id="JAJVCZ030000007">
    <property type="protein sequence ID" value="KAL0258211.1"/>
    <property type="molecule type" value="Genomic_DNA"/>
</dbReference>
<accession>A0ABR3CD59</accession>
<reference evidence="1 2" key="1">
    <citation type="submission" date="2024-02" db="EMBL/GenBank/DDBJ databases">
        <title>De novo assembly and annotation of 12 fungi associated with fruit tree decline syndrome in Ontario, Canada.</title>
        <authorList>
            <person name="Sulman M."/>
            <person name="Ellouze W."/>
            <person name="Ilyukhin E."/>
        </authorList>
    </citation>
    <scope>NUCLEOTIDE SEQUENCE [LARGE SCALE GENOMIC DNA]</scope>
    <source>
        <strain evidence="1 2">FDS-637</strain>
    </source>
</reference>
<protein>
    <submittedName>
        <fullName evidence="1">Uncharacterized protein</fullName>
    </submittedName>
</protein>
<proteinExistence type="predicted"/>
<dbReference type="RefSeq" id="XP_066631240.1">
    <property type="nucleotide sequence ID" value="XM_066778803.1"/>
</dbReference>